<dbReference type="InterPro" id="IPR027417">
    <property type="entry name" value="P-loop_NTPase"/>
</dbReference>
<reference evidence="4 5" key="1">
    <citation type="submission" date="2020-11" db="EMBL/GenBank/DDBJ databases">
        <title>The genome sequence of Erythrobacter sp. 6D36.</title>
        <authorList>
            <person name="Liu Y."/>
        </authorList>
    </citation>
    <scope>NUCLEOTIDE SEQUENCE [LARGE SCALE GENOMIC DNA]</scope>
    <source>
        <strain evidence="4 5">6D36</strain>
    </source>
</reference>
<protein>
    <submittedName>
        <fullName evidence="4">Sulfotransferase domain-containing protein</fullName>
    </submittedName>
</protein>
<dbReference type="GO" id="GO:0008146">
    <property type="term" value="F:sulfotransferase activity"/>
    <property type="evidence" value="ECO:0007669"/>
    <property type="project" value="InterPro"/>
</dbReference>
<dbReference type="Gene3D" id="3.40.50.300">
    <property type="entry name" value="P-loop containing nucleotide triphosphate hydrolases"/>
    <property type="match status" value="1"/>
</dbReference>
<organism evidence="4 5">
    <name type="scientific">Qipengyuania soli</name>
    <dbReference type="NCBI Taxonomy" id="2782568"/>
    <lineage>
        <taxon>Bacteria</taxon>
        <taxon>Pseudomonadati</taxon>
        <taxon>Pseudomonadota</taxon>
        <taxon>Alphaproteobacteria</taxon>
        <taxon>Sphingomonadales</taxon>
        <taxon>Erythrobacteraceae</taxon>
        <taxon>Qipengyuania</taxon>
    </lineage>
</organism>
<dbReference type="KEGG" id="qso:IRL76_00230"/>
<gene>
    <name evidence="4" type="ORF">IRL76_00230</name>
</gene>
<dbReference type="Pfam" id="PF00685">
    <property type="entry name" value="Sulfotransfer_1"/>
    <property type="match status" value="1"/>
</dbReference>
<proteinExistence type="inferred from homology"/>
<accession>A0A7S8F4Q0</accession>
<dbReference type="EMBL" id="CP064654">
    <property type="protein sequence ID" value="QPC99055.1"/>
    <property type="molecule type" value="Genomic_DNA"/>
</dbReference>
<dbReference type="SUPFAM" id="SSF52540">
    <property type="entry name" value="P-loop containing nucleoside triphosphate hydrolases"/>
    <property type="match status" value="1"/>
</dbReference>
<evidence type="ECO:0000259" key="3">
    <source>
        <dbReference type="Pfam" id="PF00685"/>
    </source>
</evidence>
<evidence type="ECO:0000313" key="5">
    <source>
        <dbReference type="Proteomes" id="UP000594459"/>
    </source>
</evidence>
<keyword evidence="2 4" id="KW-0808">Transferase</keyword>
<dbReference type="PANTHER" id="PTHR11783">
    <property type="entry name" value="SULFOTRANSFERASE SULT"/>
    <property type="match status" value="1"/>
</dbReference>
<dbReference type="RefSeq" id="WP_200982069.1">
    <property type="nucleotide sequence ID" value="NZ_CP064654.1"/>
</dbReference>
<evidence type="ECO:0000256" key="1">
    <source>
        <dbReference type="ARBA" id="ARBA00005771"/>
    </source>
</evidence>
<feature type="domain" description="Sulfotransferase" evidence="3">
    <location>
        <begin position="32"/>
        <end position="293"/>
    </location>
</feature>
<name>A0A7S8F4Q0_9SPHN</name>
<evidence type="ECO:0000313" key="4">
    <source>
        <dbReference type="EMBL" id="QPC99055.1"/>
    </source>
</evidence>
<dbReference type="AlphaFoldDB" id="A0A7S8F4Q0"/>
<dbReference type="Proteomes" id="UP000594459">
    <property type="component" value="Chromosome"/>
</dbReference>
<keyword evidence="5" id="KW-1185">Reference proteome</keyword>
<evidence type="ECO:0000256" key="2">
    <source>
        <dbReference type="ARBA" id="ARBA00022679"/>
    </source>
</evidence>
<sequence length="319" mass="35922">MQQARLVRPATRHVRSLIFDSAGWDDFPVRSDDIVISTYAKCGTTWTQRIVGSLVFGSAAPFPVQDSSPWPDFRMPPPGAMIALGESQTHRRFLKSHLPFDALPVYEGVKFIHVARDGRDAAMSLYNHKLHYTPFTVERMEELNREDPKFGGEHVPFVPEGGPGQHFHDWLHGWENAMGDEGANYWVMENSFWAARRDPNVLLVHFNDLKADREGEMRRIAGFLGIDIPETLWPELVEAAGFDAMKKKSGDLLPNAVNIWKGGGDTFINKGTNGRWRDVYDPQDLADYDRMVAAEFSPSLAAWCEGGRLVAGDPRELPD</sequence>
<comment type="similarity">
    <text evidence="1">Belongs to the sulfotransferase 1 family.</text>
</comment>
<dbReference type="InterPro" id="IPR000863">
    <property type="entry name" value="Sulfotransferase_dom"/>
</dbReference>